<gene>
    <name evidence="1" type="ORF">HCB69_15980</name>
</gene>
<dbReference type="RefSeq" id="WP_185655475.1">
    <property type="nucleotide sequence ID" value="NZ_JAARZS010000065.1"/>
</dbReference>
<organism evidence="1 2">
    <name type="scientific">Listeria booriae</name>
    <dbReference type="NCBI Taxonomy" id="1552123"/>
    <lineage>
        <taxon>Bacteria</taxon>
        <taxon>Bacillati</taxon>
        <taxon>Bacillota</taxon>
        <taxon>Bacilli</taxon>
        <taxon>Bacillales</taxon>
        <taxon>Listeriaceae</taxon>
        <taxon>Listeria</taxon>
    </lineage>
</organism>
<protein>
    <submittedName>
        <fullName evidence="1">Uncharacterized protein</fullName>
    </submittedName>
</protein>
<reference evidence="1 2" key="1">
    <citation type="submission" date="2020-03" db="EMBL/GenBank/DDBJ databases">
        <title>Soil Listeria distribution.</title>
        <authorList>
            <person name="Liao J."/>
            <person name="Wiedmann M."/>
        </authorList>
    </citation>
    <scope>NUCLEOTIDE SEQUENCE [LARGE SCALE GENOMIC DNA]</scope>
    <source>
        <strain evidence="1 2">FSL L7-0054</strain>
    </source>
</reference>
<dbReference type="AlphaFoldDB" id="A0A842FJ18"/>
<sequence>MTALEKLDERQKVMLLYMHSDYGIYRETNGFTASFYGAIEQEDDA</sequence>
<comment type="caution">
    <text evidence="1">The sequence shown here is derived from an EMBL/GenBank/DDBJ whole genome shotgun (WGS) entry which is preliminary data.</text>
</comment>
<accession>A0A842FJ18</accession>
<evidence type="ECO:0000313" key="1">
    <source>
        <dbReference type="EMBL" id="MBC2285875.1"/>
    </source>
</evidence>
<dbReference type="EMBL" id="JAARZS010000065">
    <property type="protein sequence ID" value="MBC2285875.1"/>
    <property type="molecule type" value="Genomic_DNA"/>
</dbReference>
<name>A0A842FJ18_9LIST</name>
<evidence type="ECO:0000313" key="2">
    <source>
        <dbReference type="Proteomes" id="UP000585696"/>
    </source>
</evidence>
<proteinExistence type="predicted"/>
<dbReference type="Proteomes" id="UP000585696">
    <property type="component" value="Unassembled WGS sequence"/>
</dbReference>